<accession>A0A495CVY1</accession>
<evidence type="ECO:0000313" key="4">
    <source>
        <dbReference type="Proteomes" id="UP000273675"/>
    </source>
</evidence>
<dbReference type="InterPro" id="IPR054462">
    <property type="entry name" value="TraI_M"/>
</dbReference>
<gene>
    <name evidence="3" type="ORF">C7435_3396</name>
</gene>
<dbReference type="OMA" id="KYVWHQS"/>
<evidence type="ECO:0000259" key="2">
    <source>
        <dbReference type="Pfam" id="PF22863"/>
    </source>
</evidence>
<dbReference type="Pfam" id="PF22863">
    <property type="entry name" value="TraI_middle"/>
    <property type="match status" value="1"/>
</dbReference>
<organism evidence="3 4">
    <name type="scientific">Maricaulis maris</name>
    <dbReference type="NCBI Taxonomy" id="74318"/>
    <lineage>
        <taxon>Bacteria</taxon>
        <taxon>Pseudomonadati</taxon>
        <taxon>Pseudomonadota</taxon>
        <taxon>Alphaproteobacteria</taxon>
        <taxon>Maricaulales</taxon>
        <taxon>Maricaulaceae</taxon>
        <taxon>Maricaulis</taxon>
    </lineage>
</organism>
<comment type="caution">
    <text evidence="3">The sequence shown here is derived from an EMBL/GenBank/DDBJ whole genome shotgun (WGS) entry which is preliminary data.</text>
</comment>
<dbReference type="Pfam" id="PF03432">
    <property type="entry name" value="Relaxase"/>
    <property type="match status" value="1"/>
</dbReference>
<reference evidence="3 4" key="1">
    <citation type="submission" date="2018-10" db="EMBL/GenBank/DDBJ databases">
        <title>Genomic Encyclopedia of Type Strains, Phase IV (KMG-IV): sequencing the most valuable type-strain genomes for metagenomic binning, comparative biology and taxonomic classification.</title>
        <authorList>
            <person name="Goeker M."/>
        </authorList>
    </citation>
    <scope>NUCLEOTIDE SEQUENCE [LARGE SCALE GENOMIC DNA]</scope>
    <source>
        <strain evidence="3 4">DSM 4734</strain>
    </source>
</reference>
<dbReference type="AlphaFoldDB" id="A0A495CVY1"/>
<name>A0A495CVY1_9PROT</name>
<evidence type="ECO:0000313" key="3">
    <source>
        <dbReference type="EMBL" id="RKQ89535.1"/>
    </source>
</evidence>
<dbReference type="Proteomes" id="UP000273675">
    <property type="component" value="Unassembled WGS sequence"/>
</dbReference>
<dbReference type="RefSeq" id="WP_011644259.1">
    <property type="nucleotide sequence ID" value="NZ_JADFAN010000002.1"/>
</dbReference>
<dbReference type="InterPro" id="IPR005094">
    <property type="entry name" value="Endonuclease_MobA/VirD2"/>
</dbReference>
<protein>
    <submittedName>
        <fullName evidence="3">Relaxase/mobilization nuclease-like protein</fullName>
    </submittedName>
</protein>
<feature type="domain" description="MobA/VirD2-like nuclease" evidence="1">
    <location>
        <begin position="28"/>
        <end position="150"/>
    </location>
</feature>
<proteinExistence type="predicted"/>
<feature type="domain" description="TraI-like middle" evidence="2">
    <location>
        <begin position="192"/>
        <end position="258"/>
    </location>
</feature>
<sequence length="303" mass="34579">MIGEAQTGTGFGGLARYLATGQRGDRPERVEWAEARNLPTTDPDTYPAMMRATARMSRRVQDPVFHFSVSWPVDEQLEPDAMAGVADRTLSDLGLSEHQSVIVCHNDTEHPHLHVLVNRVHPETGKAWPKWRYKTRLERSLKTQERELGLQQVPGRLSRVLSFGERLKKRAEGGFDVNALVAWGKDKIGELRQFIRPHFDEASSWNDLEDRVSERGLGIHGKGQGLIFSDGKGFAKLSQVGGKKHRLAMLEARFGDWKSHEAQRKKSGGFDRQDALDRDELSEIERRLRRQRERDRDDDGRVR</sequence>
<dbReference type="EMBL" id="RBIM01000010">
    <property type="protein sequence ID" value="RKQ89535.1"/>
    <property type="molecule type" value="Genomic_DNA"/>
</dbReference>
<evidence type="ECO:0000259" key="1">
    <source>
        <dbReference type="Pfam" id="PF03432"/>
    </source>
</evidence>